<accession>A0ACB8F6N9</accession>
<name>A0ACB8F6N9_9SAUR</name>
<comment type="caution">
    <text evidence="1">The sequence shown here is derived from an EMBL/GenBank/DDBJ whole genome shotgun (WGS) entry which is preliminary data.</text>
</comment>
<protein>
    <submittedName>
        <fullName evidence="1">Uncharacterized protein</fullName>
    </submittedName>
</protein>
<proteinExistence type="predicted"/>
<keyword evidence="2" id="KW-1185">Reference proteome</keyword>
<dbReference type="EMBL" id="CM037618">
    <property type="protein sequence ID" value="KAH8000772.1"/>
    <property type="molecule type" value="Genomic_DNA"/>
</dbReference>
<evidence type="ECO:0000313" key="2">
    <source>
        <dbReference type="Proteomes" id="UP000827872"/>
    </source>
</evidence>
<organism evidence="1 2">
    <name type="scientific">Sphaerodactylus townsendi</name>
    <dbReference type="NCBI Taxonomy" id="933632"/>
    <lineage>
        <taxon>Eukaryota</taxon>
        <taxon>Metazoa</taxon>
        <taxon>Chordata</taxon>
        <taxon>Craniata</taxon>
        <taxon>Vertebrata</taxon>
        <taxon>Euteleostomi</taxon>
        <taxon>Lepidosauria</taxon>
        <taxon>Squamata</taxon>
        <taxon>Bifurcata</taxon>
        <taxon>Gekkota</taxon>
        <taxon>Sphaerodactylidae</taxon>
        <taxon>Sphaerodactylus</taxon>
    </lineage>
</organism>
<gene>
    <name evidence="1" type="ORF">K3G42_028672</name>
</gene>
<sequence>MLANPSTWEFPSFINSCCPQRGRTQYINSFILLRVKTDRTNLFYKIIPASASSHHWAREAVSKTPLCILGIKTEQFGTEYSRKENNNSNNMVVLNPLHTKGTFLHVPLPEKEPCNILKTL</sequence>
<evidence type="ECO:0000313" key="1">
    <source>
        <dbReference type="EMBL" id="KAH8000772.1"/>
    </source>
</evidence>
<dbReference type="Proteomes" id="UP000827872">
    <property type="component" value="Linkage Group LG05"/>
</dbReference>
<reference evidence="1" key="1">
    <citation type="submission" date="2021-08" db="EMBL/GenBank/DDBJ databases">
        <title>The first chromosome-level gecko genome reveals the dynamic sex chromosomes of Neotropical dwarf geckos (Sphaerodactylidae: Sphaerodactylus).</title>
        <authorList>
            <person name="Pinto B.J."/>
            <person name="Keating S.E."/>
            <person name="Gamble T."/>
        </authorList>
    </citation>
    <scope>NUCLEOTIDE SEQUENCE</scope>
    <source>
        <strain evidence="1">TG3544</strain>
    </source>
</reference>